<dbReference type="Proteomes" id="UP000011715">
    <property type="component" value="Unassembled WGS sequence"/>
</dbReference>
<reference evidence="2" key="5">
    <citation type="submission" date="2015-06" db="UniProtKB">
        <authorList>
            <consortium name="EnsemblFungi"/>
        </authorList>
    </citation>
    <scope>IDENTIFICATION</scope>
    <source>
        <strain evidence="2">ATCC 64411</strain>
    </source>
</reference>
<sequence length="247" mass="28273">MGVRIRVAIVGLSPSDKGSWAEESHLAYLRSPLGLSHYEIVALLNPTVNDGVATRERFGLDPTVVKTYADPHVLAKDPDIDLVVCCTTARAHAAAIGPSLRGEPAFVWTINCQRGEILLTSPEGPYLHSDSYAAPELAEPDEHGRRWLRPETITIRVHDHQRDEVTNIHWDWEDWQKQLPVRARVVARLYERFRRRWVKSLKEGWRGVSGGQGTMFEDDDWPRIEDGVTRMRQLDELFKQYDKQART</sequence>
<proteinExistence type="predicted"/>
<gene>
    <name evidence="1" type="ORF">MAPG_02796</name>
</gene>
<dbReference type="OrthoDB" id="446809at2759"/>
<reference evidence="3" key="2">
    <citation type="submission" date="2010-05" db="EMBL/GenBank/DDBJ databases">
        <title>The genome sequence of Magnaporthe poae strain ATCC 64411.</title>
        <authorList>
            <person name="Ma L.-J."/>
            <person name="Dead R."/>
            <person name="Young S."/>
            <person name="Zeng Q."/>
            <person name="Koehrsen M."/>
            <person name="Alvarado L."/>
            <person name="Berlin A."/>
            <person name="Chapman S.B."/>
            <person name="Chen Z."/>
            <person name="Freedman E."/>
            <person name="Gellesch M."/>
            <person name="Goldberg J."/>
            <person name="Griggs A."/>
            <person name="Gujja S."/>
            <person name="Heilman E.R."/>
            <person name="Heiman D."/>
            <person name="Hepburn T."/>
            <person name="Howarth C."/>
            <person name="Jen D."/>
            <person name="Larson L."/>
            <person name="Mehta T."/>
            <person name="Neiman D."/>
            <person name="Pearson M."/>
            <person name="Roberts A."/>
            <person name="Saif S."/>
            <person name="Shea T."/>
            <person name="Shenoy N."/>
            <person name="Sisk P."/>
            <person name="Stolte C."/>
            <person name="Sykes S."/>
            <person name="Walk T."/>
            <person name="White J."/>
            <person name="Yandava C."/>
            <person name="Haas B."/>
            <person name="Nusbaum C."/>
            <person name="Birren B."/>
        </authorList>
    </citation>
    <scope>NUCLEOTIDE SEQUENCE [LARGE SCALE GENOMIC DNA]</scope>
    <source>
        <strain evidence="3">ATCC 64411 / 73-15</strain>
    </source>
</reference>
<dbReference type="STRING" id="644358.A0A0C4DSB8"/>
<name>A0A0C4DSB8_MAGP6</name>
<dbReference type="InterPro" id="IPR036291">
    <property type="entry name" value="NAD(P)-bd_dom_sf"/>
</dbReference>
<dbReference type="VEuPathDB" id="FungiDB:MAPG_02796"/>
<reference evidence="2" key="4">
    <citation type="journal article" date="2015" name="G3 (Bethesda)">
        <title>Genome sequences of three phytopathogenic species of the Magnaporthaceae family of fungi.</title>
        <authorList>
            <person name="Okagaki L.H."/>
            <person name="Nunes C.C."/>
            <person name="Sailsbery J."/>
            <person name="Clay B."/>
            <person name="Brown D."/>
            <person name="John T."/>
            <person name="Oh Y."/>
            <person name="Young N."/>
            <person name="Fitzgerald M."/>
            <person name="Haas B.J."/>
            <person name="Zeng Q."/>
            <person name="Young S."/>
            <person name="Adiconis X."/>
            <person name="Fan L."/>
            <person name="Levin J.Z."/>
            <person name="Mitchell T.K."/>
            <person name="Okubara P.A."/>
            <person name="Farman M.L."/>
            <person name="Kohn L.M."/>
            <person name="Birren B."/>
            <person name="Ma L.-J."/>
            <person name="Dean R.A."/>
        </authorList>
    </citation>
    <scope>NUCLEOTIDE SEQUENCE</scope>
    <source>
        <strain evidence="2">ATCC 64411 / 73-15</strain>
    </source>
</reference>
<dbReference type="EMBL" id="GL876967">
    <property type="protein sequence ID" value="KLU83745.1"/>
    <property type="molecule type" value="Genomic_DNA"/>
</dbReference>
<keyword evidence="3" id="KW-1185">Reference proteome</keyword>
<reference evidence="1" key="3">
    <citation type="submission" date="2011-03" db="EMBL/GenBank/DDBJ databases">
        <title>Annotation of Magnaporthe poae ATCC 64411.</title>
        <authorList>
            <person name="Ma L.-J."/>
            <person name="Dead R."/>
            <person name="Young S.K."/>
            <person name="Zeng Q."/>
            <person name="Gargeya S."/>
            <person name="Fitzgerald M."/>
            <person name="Haas B."/>
            <person name="Abouelleil A."/>
            <person name="Alvarado L."/>
            <person name="Arachchi H.M."/>
            <person name="Berlin A."/>
            <person name="Brown A."/>
            <person name="Chapman S.B."/>
            <person name="Chen Z."/>
            <person name="Dunbar C."/>
            <person name="Freedman E."/>
            <person name="Gearin G."/>
            <person name="Gellesch M."/>
            <person name="Goldberg J."/>
            <person name="Griggs A."/>
            <person name="Gujja S."/>
            <person name="Heiman D."/>
            <person name="Howarth C."/>
            <person name="Larson L."/>
            <person name="Lui A."/>
            <person name="MacDonald P.J.P."/>
            <person name="Mehta T."/>
            <person name="Montmayeur A."/>
            <person name="Murphy C."/>
            <person name="Neiman D."/>
            <person name="Pearson M."/>
            <person name="Priest M."/>
            <person name="Roberts A."/>
            <person name="Saif S."/>
            <person name="Shea T."/>
            <person name="Shenoy N."/>
            <person name="Sisk P."/>
            <person name="Stolte C."/>
            <person name="Sykes S."/>
            <person name="Yandava C."/>
            <person name="Wortman J."/>
            <person name="Nusbaum C."/>
            <person name="Birren B."/>
        </authorList>
    </citation>
    <scope>NUCLEOTIDE SEQUENCE</scope>
    <source>
        <strain evidence="1">ATCC 64411</strain>
    </source>
</reference>
<dbReference type="SUPFAM" id="SSF51735">
    <property type="entry name" value="NAD(P)-binding Rossmann-fold domains"/>
    <property type="match status" value="1"/>
</dbReference>
<reference evidence="1" key="1">
    <citation type="submission" date="2010-05" db="EMBL/GenBank/DDBJ databases">
        <title>The Genome Sequence of Magnaporthe poae strain ATCC 64411.</title>
        <authorList>
            <consortium name="The Broad Institute Genome Sequencing Platform"/>
            <consortium name="Broad Institute Genome Sequencing Center for Infectious Disease"/>
            <person name="Ma L.-J."/>
            <person name="Dead R."/>
            <person name="Young S."/>
            <person name="Zeng Q."/>
            <person name="Koehrsen M."/>
            <person name="Alvarado L."/>
            <person name="Berlin A."/>
            <person name="Chapman S.B."/>
            <person name="Chen Z."/>
            <person name="Freedman E."/>
            <person name="Gellesch M."/>
            <person name="Goldberg J."/>
            <person name="Griggs A."/>
            <person name="Gujja S."/>
            <person name="Heilman E.R."/>
            <person name="Heiman D."/>
            <person name="Hepburn T."/>
            <person name="Howarth C."/>
            <person name="Jen D."/>
            <person name="Larson L."/>
            <person name="Mehta T."/>
            <person name="Neiman D."/>
            <person name="Pearson M."/>
            <person name="Roberts A."/>
            <person name="Saif S."/>
            <person name="Shea T."/>
            <person name="Shenoy N."/>
            <person name="Sisk P."/>
            <person name="Stolte C."/>
            <person name="Sykes S."/>
            <person name="Walk T."/>
            <person name="White J."/>
            <person name="Yandava C."/>
            <person name="Haas B."/>
            <person name="Nusbaum C."/>
            <person name="Birren B."/>
        </authorList>
    </citation>
    <scope>NUCLEOTIDE SEQUENCE</scope>
    <source>
        <strain evidence="1">ATCC 64411</strain>
    </source>
</reference>
<dbReference type="EnsemblFungi" id="MAPG_02796T0">
    <property type="protein sequence ID" value="MAPG_02796T0"/>
    <property type="gene ID" value="MAPG_02796"/>
</dbReference>
<accession>A0A0C4DSB8</accession>
<dbReference type="EMBL" id="ADBL01000678">
    <property type="status" value="NOT_ANNOTATED_CDS"/>
    <property type="molecule type" value="Genomic_DNA"/>
</dbReference>
<dbReference type="EMBL" id="ADBL01000677">
    <property type="status" value="NOT_ANNOTATED_CDS"/>
    <property type="molecule type" value="Genomic_DNA"/>
</dbReference>
<protein>
    <submittedName>
        <fullName evidence="1">NAD-binding Rossmann fold oxidoreductase</fullName>
    </submittedName>
</protein>
<evidence type="ECO:0000313" key="3">
    <source>
        <dbReference type="Proteomes" id="UP000011715"/>
    </source>
</evidence>
<dbReference type="Gene3D" id="3.40.50.720">
    <property type="entry name" value="NAD(P)-binding Rossmann-like Domain"/>
    <property type="match status" value="1"/>
</dbReference>
<dbReference type="eggNOG" id="KOG2741">
    <property type="taxonomic scope" value="Eukaryota"/>
</dbReference>
<evidence type="ECO:0000313" key="2">
    <source>
        <dbReference type="EnsemblFungi" id="MAPG_02796T0"/>
    </source>
</evidence>
<evidence type="ECO:0000313" key="1">
    <source>
        <dbReference type="EMBL" id="KLU83745.1"/>
    </source>
</evidence>
<dbReference type="AlphaFoldDB" id="A0A0C4DSB8"/>
<organism evidence="2 3">
    <name type="scientific">Magnaporthiopsis poae (strain ATCC 64411 / 73-15)</name>
    <name type="common">Kentucky bluegrass fungus</name>
    <name type="synonym">Magnaporthe poae</name>
    <dbReference type="NCBI Taxonomy" id="644358"/>
    <lineage>
        <taxon>Eukaryota</taxon>
        <taxon>Fungi</taxon>
        <taxon>Dikarya</taxon>
        <taxon>Ascomycota</taxon>
        <taxon>Pezizomycotina</taxon>
        <taxon>Sordariomycetes</taxon>
        <taxon>Sordariomycetidae</taxon>
        <taxon>Magnaporthales</taxon>
        <taxon>Magnaporthaceae</taxon>
        <taxon>Magnaporthiopsis</taxon>
    </lineage>
</organism>